<protein>
    <recommendedName>
        <fullName evidence="3">Nicotinate-nucleotide adenylyltransferase</fullName>
    </recommendedName>
</protein>
<keyword evidence="2" id="KW-1185">Reference proteome</keyword>
<evidence type="ECO:0000313" key="1">
    <source>
        <dbReference type="EMBL" id="SHI52619.1"/>
    </source>
</evidence>
<accession>A0A1M6BV48</accession>
<dbReference type="RefSeq" id="WP_019387542.1">
    <property type="nucleotide sequence ID" value="NZ_ALIH01000006.1"/>
</dbReference>
<dbReference type="EMBL" id="FQYK01000002">
    <property type="protein sequence ID" value="SHI52619.1"/>
    <property type="molecule type" value="Genomic_DNA"/>
</dbReference>
<dbReference type="OrthoDB" id="668160at2"/>
<dbReference type="eggNOG" id="ENOG50301MK">
    <property type="taxonomic scope" value="Bacteria"/>
</dbReference>
<dbReference type="Proteomes" id="UP000184396">
    <property type="component" value="Unassembled WGS sequence"/>
</dbReference>
<name>A0A1M6BV48_9FLAO</name>
<evidence type="ECO:0008006" key="3">
    <source>
        <dbReference type="Google" id="ProtNLM"/>
    </source>
</evidence>
<dbReference type="AlphaFoldDB" id="A0A1M6BV48"/>
<gene>
    <name evidence="1" type="ORF">SAMN05216261_0923</name>
</gene>
<evidence type="ECO:0000313" key="2">
    <source>
        <dbReference type="Proteomes" id="UP000184396"/>
    </source>
</evidence>
<proteinExistence type="predicted"/>
<organism evidence="1 2">
    <name type="scientific">Algibacter luteus</name>
    <dbReference type="NCBI Taxonomy" id="1178825"/>
    <lineage>
        <taxon>Bacteria</taxon>
        <taxon>Pseudomonadati</taxon>
        <taxon>Bacteroidota</taxon>
        <taxon>Flavobacteriia</taxon>
        <taxon>Flavobacteriales</taxon>
        <taxon>Flavobacteriaceae</taxon>
        <taxon>Algibacter</taxon>
    </lineage>
</organism>
<reference evidence="1 2" key="1">
    <citation type="submission" date="2016-11" db="EMBL/GenBank/DDBJ databases">
        <authorList>
            <person name="Jaros S."/>
            <person name="Januszkiewicz K."/>
            <person name="Wedrychowicz H."/>
        </authorList>
    </citation>
    <scope>NUCLEOTIDE SEQUENCE [LARGE SCALE GENOMIC DNA]</scope>
    <source>
        <strain evidence="1 2">CGMCC 1.12213</strain>
    </source>
</reference>
<dbReference type="Gene3D" id="3.10.450.360">
    <property type="match status" value="1"/>
</dbReference>
<sequence length="166" mass="19609">MKKLIFSLIVFCLTFEVYSQITQLPEVVITAVNYKYLNAVENEDTDISVQMLQEKVAMYDIKESELYEDEYDVYNVSFFIPEGKILAAYDKDGKIIRTIEKFKDIKLPRAVQQAIGKRFPNWSLEKDVYLVNFHRDHDKIFKQYKVKLKNGNKTMRVKLDENGDFI</sequence>
<dbReference type="SUPFAM" id="SSF160574">
    <property type="entry name" value="BT0923-like"/>
    <property type="match status" value="1"/>
</dbReference>